<gene>
    <name evidence="2" type="ORF">B841_05225</name>
</gene>
<feature type="transmembrane region" description="Helical" evidence="1">
    <location>
        <begin position="51"/>
        <end position="67"/>
    </location>
</feature>
<evidence type="ECO:0008006" key="4">
    <source>
        <dbReference type="Google" id="ProtNLM"/>
    </source>
</evidence>
<dbReference type="eggNOG" id="ENOG503330Y">
    <property type="taxonomic scope" value="Bacteria"/>
</dbReference>
<reference evidence="2 3" key="1">
    <citation type="submission" date="2012-11" db="EMBL/GenBank/DDBJ databases">
        <title>The complete genome sequence of Corynebacterium maris Coryn-1 (=DSM 45190).</title>
        <authorList>
            <person name="Schaffert L."/>
            <person name="Albersmeier A."/>
            <person name="Kalinowski J."/>
            <person name="Ruckert C."/>
        </authorList>
    </citation>
    <scope>NUCLEOTIDE SEQUENCE [LARGE SCALE GENOMIC DNA]</scope>
    <source>
        <strain evidence="3">Coryn-1</strain>
    </source>
</reference>
<accession>S5TIJ1</accession>
<dbReference type="PATRIC" id="fig|1224163.3.peg.1047"/>
<name>S5TIJ1_9CORY</name>
<feature type="transmembrane region" description="Helical" evidence="1">
    <location>
        <begin position="110"/>
        <end position="129"/>
    </location>
</feature>
<dbReference type="STRING" id="1224163.B841_05225"/>
<keyword evidence="1" id="KW-0472">Membrane</keyword>
<dbReference type="RefSeq" id="WP_020934451.1">
    <property type="nucleotide sequence ID" value="NC_021915.1"/>
</dbReference>
<dbReference type="KEGG" id="cmd:B841_05225"/>
<dbReference type="AlphaFoldDB" id="S5TIJ1"/>
<keyword evidence="1" id="KW-0812">Transmembrane</keyword>
<sequence>MVSEDRVIRTDFSRGEMIGGLVWLSLAAALSAFLEVMYLGTWITLPDGTRVAAPYTIIIAFLFNVVLTRTARLWTDRGAVAAVPLYAWIATYAVLVIGPAVSGDQLVGNNIRSILLLVAGVSGGLWPLIRRK</sequence>
<evidence type="ECO:0000256" key="1">
    <source>
        <dbReference type="SAM" id="Phobius"/>
    </source>
</evidence>
<proteinExistence type="predicted"/>
<protein>
    <recommendedName>
        <fullName evidence="4">Integral membrane protein</fullName>
    </recommendedName>
</protein>
<feature type="transmembrane region" description="Helical" evidence="1">
    <location>
        <begin position="21"/>
        <end position="45"/>
    </location>
</feature>
<evidence type="ECO:0000313" key="3">
    <source>
        <dbReference type="Proteomes" id="UP000015388"/>
    </source>
</evidence>
<dbReference type="HOGENOM" id="CLU_133686_0_0_11"/>
<feature type="transmembrane region" description="Helical" evidence="1">
    <location>
        <begin position="79"/>
        <end position="98"/>
    </location>
</feature>
<organism evidence="2 3">
    <name type="scientific">Corynebacterium maris DSM 45190</name>
    <dbReference type="NCBI Taxonomy" id="1224163"/>
    <lineage>
        <taxon>Bacteria</taxon>
        <taxon>Bacillati</taxon>
        <taxon>Actinomycetota</taxon>
        <taxon>Actinomycetes</taxon>
        <taxon>Mycobacteriales</taxon>
        <taxon>Corynebacteriaceae</taxon>
        <taxon>Corynebacterium</taxon>
    </lineage>
</organism>
<keyword evidence="3" id="KW-1185">Reference proteome</keyword>
<evidence type="ECO:0000313" key="2">
    <source>
        <dbReference type="EMBL" id="AGS34518.1"/>
    </source>
</evidence>
<dbReference type="EMBL" id="CP003924">
    <property type="protein sequence ID" value="AGS34518.1"/>
    <property type="molecule type" value="Genomic_DNA"/>
</dbReference>
<dbReference type="Proteomes" id="UP000015388">
    <property type="component" value="Chromosome"/>
</dbReference>
<dbReference type="OrthoDB" id="4410789at2"/>
<keyword evidence="1" id="KW-1133">Transmembrane helix</keyword>